<reference evidence="2 3" key="1">
    <citation type="journal article" date="2014" name="PLoS Genet.">
        <title>Comparative Genomic Analysis of N2-Fixing and Non-N2-Fixing Paenibacillus spp.: Organization, Evolution and Expression of the Nitrogen Fixation Genes.</title>
        <authorList>
            <person name="Xie J.B."/>
            <person name="Du Z."/>
            <person name="Bai L."/>
            <person name="Tian C."/>
            <person name="Zhang Y."/>
            <person name="Xie J.Y."/>
            <person name="Wang T."/>
            <person name="Liu X."/>
            <person name="Chen X."/>
            <person name="Cheng Q."/>
            <person name="Chen S."/>
            <person name="Li J."/>
        </authorList>
    </citation>
    <scope>NUCLEOTIDE SEQUENCE [LARGE SCALE GENOMIC DNA]</scope>
    <source>
        <strain evidence="2 3">T27</strain>
    </source>
</reference>
<feature type="transmembrane region" description="Helical" evidence="1">
    <location>
        <begin position="173"/>
        <end position="193"/>
    </location>
</feature>
<evidence type="ECO:0000256" key="1">
    <source>
        <dbReference type="SAM" id="Phobius"/>
    </source>
</evidence>
<keyword evidence="1" id="KW-0472">Membrane</keyword>
<dbReference type="EMBL" id="CP004078">
    <property type="protein sequence ID" value="AHV98061.1"/>
    <property type="molecule type" value="Genomic_DNA"/>
</dbReference>
<dbReference type="KEGG" id="psab:PSAB_15770"/>
<accession>X4ZEU6</accession>
<dbReference type="Pfam" id="PF07187">
    <property type="entry name" value="DUF1405"/>
    <property type="match status" value="1"/>
</dbReference>
<protein>
    <recommendedName>
        <fullName evidence="4">DUF1405 domain-containing protein</fullName>
    </recommendedName>
</protein>
<feature type="transmembrane region" description="Helical" evidence="1">
    <location>
        <begin position="12"/>
        <end position="29"/>
    </location>
</feature>
<dbReference type="AlphaFoldDB" id="X4ZEU6"/>
<dbReference type="PATRIC" id="fig|1268072.3.peg.3258"/>
<feature type="transmembrane region" description="Helical" evidence="1">
    <location>
        <begin position="143"/>
        <end position="161"/>
    </location>
</feature>
<dbReference type="PANTHER" id="PTHR40042:SF1">
    <property type="entry name" value="DUF1405 DOMAIN-CONTAINING PROTEIN"/>
    <property type="match status" value="1"/>
</dbReference>
<sequence>MDKLFNNRGMIWLLLAVNIPGTIYGYIWYGNQLAYTASHYPGWLLPFVPDSPTASLFFTLALIFMLYPPKTVAGVTTRALIEALAVVTSVKYGIWAVSIIVAGGYQGGPVDWQDWMLMISHTGMAVEALLYARYFICRKMIPVALLWTLLNDTVDYSYGVYPWLPATLEDDVLQIQLFTIGLTLISSLAAWLASRDVRLRRQRTER</sequence>
<keyword evidence="1" id="KW-1133">Transmembrane helix</keyword>
<keyword evidence="1" id="KW-0812">Transmembrane</keyword>
<dbReference type="eggNOG" id="COG4347">
    <property type="taxonomic scope" value="Bacteria"/>
</dbReference>
<evidence type="ECO:0008006" key="4">
    <source>
        <dbReference type="Google" id="ProtNLM"/>
    </source>
</evidence>
<feature type="transmembrane region" description="Helical" evidence="1">
    <location>
        <begin position="115"/>
        <end position="136"/>
    </location>
</feature>
<keyword evidence="3" id="KW-1185">Reference proteome</keyword>
<organism evidence="2 3">
    <name type="scientific">Paenibacillus sabinae T27</name>
    <dbReference type="NCBI Taxonomy" id="1268072"/>
    <lineage>
        <taxon>Bacteria</taxon>
        <taxon>Bacillati</taxon>
        <taxon>Bacillota</taxon>
        <taxon>Bacilli</taxon>
        <taxon>Bacillales</taxon>
        <taxon>Paenibacillaceae</taxon>
        <taxon>Paenibacillus</taxon>
    </lineage>
</organism>
<feature type="transmembrane region" description="Helical" evidence="1">
    <location>
        <begin position="49"/>
        <end position="67"/>
    </location>
</feature>
<evidence type="ECO:0000313" key="2">
    <source>
        <dbReference type="EMBL" id="AHV98061.1"/>
    </source>
</evidence>
<proteinExistence type="predicted"/>
<dbReference type="InterPro" id="IPR009845">
    <property type="entry name" value="DUF1405"/>
</dbReference>
<dbReference type="PANTHER" id="PTHR40042">
    <property type="entry name" value="HYPOTHETICAL MEMBRANE SPANNING PROTEIN"/>
    <property type="match status" value="1"/>
</dbReference>
<dbReference type="HOGENOM" id="CLU_103291_1_0_9"/>
<evidence type="ECO:0000313" key="3">
    <source>
        <dbReference type="Proteomes" id="UP000019772"/>
    </source>
</evidence>
<name>X4ZEU6_9BACL</name>
<dbReference type="Proteomes" id="UP000019772">
    <property type="component" value="Chromosome"/>
</dbReference>
<gene>
    <name evidence="2" type="ORF">PSAB_15770</name>
</gene>
<feature type="transmembrane region" description="Helical" evidence="1">
    <location>
        <begin position="79"/>
        <end position="103"/>
    </location>
</feature>
<dbReference type="STRING" id="1268072.PSAB_15770"/>